<keyword evidence="5" id="KW-0460">Magnesium</keyword>
<dbReference type="EC" id="7.1.3.1" evidence="2"/>
<accession>A0AAD3T3P4</accession>
<reference evidence="11" key="1">
    <citation type="submission" date="2023-05" db="EMBL/GenBank/DDBJ databases">
        <title>Nepenthes gracilis genome sequencing.</title>
        <authorList>
            <person name="Fukushima K."/>
        </authorList>
    </citation>
    <scope>NUCLEOTIDE SEQUENCE</scope>
    <source>
        <strain evidence="11">SING2019-196</strain>
    </source>
</reference>
<evidence type="ECO:0000256" key="5">
    <source>
        <dbReference type="ARBA" id="ARBA00022842"/>
    </source>
</evidence>
<evidence type="ECO:0000256" key="1">
    <source>
        <dbReference type="ARBA" id="ARBA00004127"/>
    </source>
</evidence>
<feature type="transmembrane region" description="Helical" evidence="10">
    <location>
        <begin position="185"/>
        <end position="208"/>
    </location>
</feature>
<keyword evidence="9 10" id="KW-0472">Membrane</keyword>
<dbReference type="GO" id="GO:0012505">
    <property type="term" value="C:endomembrane system"/>
    <property type="evidence" value="ECO:0007669"/>
    <property type="project" value="UniProtKB-SubCell"/>
</dbReference>
<keyword evidence="3" id="KW-0813">Transport</keyword>
<evidence type="ECO:0000313" key="12">
    <source>
        <dbReference type="Proteomes" id="UP001279734"/>
    </source>
</evidence>
<dbReference type="Proteomes" id="UP001279734">
    <property type="component" value="Unassembled WGS sequence"/>
</dbReference>
<evidence type="ECO:0000256" key="7">
    <source>
        <dbReference type="ARBA" id="ARBA00022989"/>
    </source>
</evidence>
<protein>
    <recommendedName>
        <fullName evidence="2">H(+)-exporting diphosphatase</fullName>
        <ecNumber evidence="2">7.1.3.1</ecNumber>
    </recommendedName>
</protein>
<gene>
    <name evidence="11" type="ORF">Nepgr_023384</name>
</gene>
<keyword evidence="7 10" id="KW-1133">Transmembrane helix</keyword>
<feature type="transmembrane region" description="Helical" evidence="10">
    <location>
        <begin position="158"/>
        <end position="178"/>
    </location>
</feature>
<dbReference type="GO" id="GO:0004427">
    <property type="term" value="F:inorganic diphosphate phosphatase activity"/>
    <property type="evidence" value="ECO:0007669"/>
    <property type="project" value="InterPro"/>
</dbReference>
<evidence type="ECO:0000313" key="11">
    <source>
        <dbReference type="EMBL" id="GMH21542.1"/>
    </source>
</evidence>
<dbReference type="GO" id="GO:0016020">
    <property type="term" value="C:membrane"/>
    <property type="evidence" value="ECO:0007669"/>
    <property type="project" value="InterPro"/>
</dbReference>
<dbReference type="Pfam" id="PF03030">
    <property type="entry name" value="H_PPase"/>
    <property type="match status" value="1"/>
</dbReference>
<evidence type="ECO:0000256" key="8">
    <source>
        <dbReference type="ARBA" id="ARBA00023065"/>
    </source>
</evidence>
<sequence>MRNILKNNPKNPAFTADKVSDNAGGIADNCGSYAMPSSAALIVTSIPAIEVSYDLTTLMYTPLASFVDTFVRWLITLFVTDLCEIKAVITLKRKWNILTALMTVGATLATWVSLLSFLTIFNFGMQKGVKNYTYYTSNAHNLVQDATDTCQTRVATRVIFSLALGYKSSIIFSCAIAVSLTSATMYSIAIATLGLLNTIATGLAIYVYGSNSTHAVA</sequence>
<keyword evidence="8" id="KW-0406">Ion transport</keyword>
<feature type="transmembrane region" description="Helical" evidence="10">
    <location>
        <begin position="95"/>
        <end position="121"/>
    </location>
</feature>
<evidence type="ECO:0000256" key="3">
    <source>
        <dbReference type="ARBA" id="ARBA00022448"/>
    </source>
</evidence>
<dbReference type="AlphaFoldDB" id="A0AAD3T3P4"/>
<comment type="subcellular location">
    <subcellularLocation>
        <location evidence="1">Endomembrane system</location>
        <topology evidence="1">Multi-pass membrane protein</topology>
    </subcellularLocation>
</comment>
<organism evidence="11 12">
    <name type="scientific">Nepenthes gracilis</name>
    <name type="common">Slender pitcher plant</name>
    <dbReference type="NCBI Taxonomy" id="150966"/>
    <lineage>
        <taxon>Eukaryota</taxon>
        <taxon>Viridiplantae</taxon>
        <taxon>Streptophyta</taxon>
        <taxon>Embryophyta</taxon>
        <taxon>Tracheophyta</taxon>
        <taxon>Spermatophyta</taxon>
        <taxon>Magnoliopsida</taxon>
        <taxon>eudicotyledons</taxon>
        <taxon>Gunneridae</taxon>
        <taxon>Pentapetalae</taxon>
        <taxon>Caryophyllales</taxon>
        <taxon>Nepenthaceae</taxon>
        <taxon>Nepenthes</taxon>
    </lineage>
</organism>
<evidence type="ECO:0000256" key="2">
    <source>
        <dbReference type="ARBA" id="ARBA00013242"/>
    </source>
</evidence>
<evidence type="ECO:0000256" key="4">
    <source>
        <dbReference type="ARBA" id="ARBA00022692"/>
    </source>
</evidence>
<dbReference type="GO" id="GO:0009678">
    <property type="term" value="F:diphosphate hydrolysis-driven proton transmembrane transporter activity"/>
    <property type="evidence" value="ECO:0007669"/>
    <property type="project" value="UniProtKB-EC"/>
</dbReference>
<keyword evidence="6" id="KW-1278">Translocase</keyword>
<evidence type="ECO:0000256" key="6">
    <source>
        <dbReference type="ARBA" id="ARBA00022967"/>
    </source>
</evidence>
<evidence type="ECO:0000256" key="9">
    <source>
        <dbReference type="ARBA" id="ARBA00023136"/>
    </source>
</evidence>
<evidence type="ECO:0000256" key="10">
    <source>
        <dbReference type="SAM" id="Phobius"/>
    </source>
</evidence>
<proteinExistence type="predicted"/>
<keyword evidence="4 10" id="KW-0812">Transmembrane</keyword>
<dbReference type="InterPro" id="IPR004131">
    <property type="entry name" value="PPase-energised_H-pump"/>
</dbReference>
<dbReference type="EMBL" id="BSYO01000023">
    <property type="protein sequence ID" value="GMH21542.1"/>
    <property type="molecule type" value="Genomic_DNA"/>
</dbReference>
<name>A0AAD3T3P4_NEPGR</name>
<dbReference type="PANTHER" id="PTHR31998">
    <property type="entry name" value="K(+)-INSENSITIVE PYROPHOSPHATE-ENERGIZED PROTON PUMP"/>
    <property type="match status" value="1"/>
</dbReference>
<keyword evidence="12" id="KW-1185">Reference proteome</keyword>
<comment type="caution">
    <text evidence="11">The sequence shown here is derived from an EMBL/GenBank/DDBJ whole genome shotgun (WGS) entry which is preliminary data.</text>
</comment>